<dbReference type="AlphaFoldDB" id="A0A6V8LEZ1"/>
<comment type="caution">
    <text evidence="1">The sequence shown here is derived from an EMBL/GenBank/DDBJ whole genome shotgun (WGS) entry which is preliminary data.</text>
</comment>
<organism evidence="1 2">
    <name type="scientific">Phytohabitans rumicis</name>
    <dbReference type="NCBI Taxonomy" id="1076125"/>
    <lineage>
        <taxon>Bacteria</taxon>
        <taxon>Bacillati</taxon>
        <taxon>Actinomycetota</taxon>
        <taxon>Actinomycetes</taxon>
        <taxon>Micromonosporales</taxon>
        <taxon>Micromonosporaceae</taxon>
    </lineage>
</organism>
<protein>
    <recommendedName>
        <fullName evidence="3">Peptidase inhibitor family I36</fullName>
    </recommendedName>
</protein>
<sequence>MIGGMVQPVAAAPKVDGRPGMATFQGRVIDLAKGWQGAQTCLVYSAADTRCFATHAEADAVLGYTRERDPLYQAAQGSAGSVVVLAVPVCSSGWLCLYADTNGNGRRLQFRDEYWQYLSNWDFDRQTSSWRNNQGSSDAGHLSMYNLSTVYNCGANSYANSLGIYNDQAYAVWG</sequence>
<dbReference type="Pfam" id="PF03995">
    <property type="entry name" value="Inhibitor_I36"/>
    <property type="match status" value="1"/>
</dbReference>
<reference evidence="1 2" key="1">
    <citation type="submission" date="2020-03" db="EMBL/GenBank/DDBJ databases">
        <title>Whole genome shotgun sequence of Phytohabitans rumicis NBRC 108638.</title>
        <authorList>
            <person name="Komaki H."/>
            <person name="Tamura T."/>
        </authorList>
    </citation>
    <scope>NUCLEOTIDE SEQUENCE [LARGE SCALE GENOMIC DNA]</scope>
    <source>
        <strain evidence="1 2">NBRC 108638</strain>
    </source>
</reference>
<proteinExistence type="predicted"/>
<reference evidence="1 2" key="2">
    <citation type="submission" date="2020-03" db="EMBL/GenBank/DDBJ databases">
        <authorList>
            <person name="Ichikawa N."/>
            <person name="Kimura A."/>
            <person name="Kitahashi Y."/>
            <person name="Uohara A."/>
        </authorList>
    </citation>
    <scope>NUCLEOTIDE SEQUENCE [LARGE SCALE GENOMIC DNA]</scope>
    <source>
        <strain evidence="1 2">NBRC 108638</strain>
    </source>
</reference>
<gene>
    <name evidence="1" type="ORF">Prum_068210</name>
</gene>
<name>A0A6V8LEZ1_9ACTN</name>
<accession>A0A6V8LEZ1</accession>
<evidence type="ECO:0000313" key="1">
    <source>
        <dbReference type="EMBL" id="GFJ93179.1"/>
    </source>
</evidence>
<keyword evidence="2" id="KW-1185">Reference proteome</keyword>
<dbReference type="EMBL" id="BLPG01000001">
    <property type="protein sequence ID" value="GFJ93179.1"/>
    <property type="molecule type" value="Genomic_DNA"/>
</dbReference>
<evidence type="ECO:0000313" key="2">
    <source>
        <dbReference type="Proteomes" id="UP000482960"/>
    </source>
</evidence>
<dbReference type="Proteomes" id="UP000482960">
    <property type="component" value="Unassembled WGS sequence"/>
</dbReference>
<evidence type="ECO:0008006" key="3">
    <source>
        <dbReference type="Google" id="ProtNLM"/>
    </source>
</evidence>